<dbReference type="Gene3D" id="1.10.630.10">
    <property type="entry name" value="Cytochrome P450"/>
    <property type="match status" value="1"/>
</dbReference>
<organism evidence="10 11">
    <name type="scientific">Thamnocephalis sphaerospora</name>
    <dbReference type="NCBI Taxonomy" id="78915"/>
    <lineage>
        <taxon>Eukaryota</taxon>
        <taxon>Fungi</taxon>
        <taxon>Fungi incertae sedis</taxon>
        <taxon>Zoopagomycota</taxon>
        <taxon>Zoopagomycotina</taxon>
        <taxon>Zoopagomycetes</taxon>
        <taxon>Zoopagales</taxon>
        <taxon>Sigmoideomycetaceae</taxon>
        <taxon>Thamnocephalis</taxon>
    </lineage>
</organism>
<dbReference type="AlphaFoldDB" id="A0A4P9XPP0"/>
<feature type="binding site" description="axial binding residue" evidence="8">
    <location>
        <position position="419"/>
    </location>
    <ligand>
        <name>heme</name>
        <dbReference type="ChEBI" id="CHEBI:30413"/>
    </ligand>
    <ligandPart>
        <name>Fe</name>
        <dbReference type="ChEBI" id="CHEBI:18248"/>
    </ligandPart>
</feature>
<dbReference type="InterPro" id="IPR036396">
    <property type="entry name" value="Cyt_P450_sf"/>
</dbReference>
<keyword evidence="4 8" id="KW-0479">Metal-binding</keyword>
<dbReference type="EMBL" id="KZ992653">
    <property type="protein sequence ID" value="RKP07966.1"/>
    <property type="molecule type" value="Genomic_DNA"/>
</dbReference>
<dbReference type="InterPro" id="IPR001128">
    <property type="entry name" value="Cyt_P450"/>
</dbReference>
<evidence type="ECO:0000256" key="1">
    <source>
        <dbReference type="ARBA" id="ARBA00001971"/>
    </source>
</evidence>
<evidence type="ECO:0000256" key="7">
    <source>
        <dbReference type="ARBA" id="ARBA00023033"/>
    </source>
</evidence>
<dbReference type="GO" id="GO:0004497">
    <property type="term" value="F:monooxygenase activity"/>
    <property type="evidence" value="ECO:0007669"/>
    <property type="project" value="UniProtKB-KW"/>
</dbReference>
<dbReference type="PRINTS" id="PR00463">
    <property type="entry name" value="EP450I"/>
</dbReference>
<name>A0A4P9XPP0_9FUNG</name>
<dbReference type="GO" id="GO:0016705">
    <property type="term" value="F:oxidoreductase activity, acting on paired donors, with incorporation or reduction of molecular oxygen"/>
    <property type="evidence" value="ECO:0007669"/>
    <property type="project" value="InterPro"/>
</dbReference>
<dbReference type="PROSITE" id="PS00086">
    <property type="entry name" value="CYTOCHROME_P450"/>
    <property type="match status" value="1"/>
</dbReference>
<comment type="cofactor">
    <cofactor evidence="1 8">
        <name>heme</name>
        <dbReference type="ChEBI" id="CHEBI:30413"/>
    </cofactor>
</comment>
<dbReference type="OrthoDB" id="1470350at2759"/>
<evidence type="ECO:0000256" key="8">
    <source>
        <dbReference type="PIRSR" id="PIRSR602401-1"/>
    </source>
</evidence>
<dbReference type="Pfam" id="PF00067">
    <property type="entry name" value="p450"/>
    <property type="match status" value="1"/>
</dbReference>
<evidence type="ECO:0000313" key="10">
    <source>
        <dbReference type="EMBL" id="RKP07966.1"/>
    </source>
</evidence>
<dbReference type="PANTHER" id="PTHR24305:SF29">
    <property type="entry name" value="BENZOATE-PARA-HYDROXYLASE"/>
    <property type="match status" value="1"/>
</dbReference>
<accession>A0A4P9XPP0</accession>
<dbReference type="PRINTS" id="PR00385">
    <property type="entry name" value="P450"/>
</dbReference>
<sequence length="474" mass="52528">MYGLLELSGASTEILLVAAGALVAYKVAKALNAPLAHVPGPWYSRFTELVHTVSIAQGKAWSDVIELHRTYGPIVRLGPNRISVTDVASLETVLGANGFHKGEIYQAFIFARQNNIVSTSDPVAHKRLKKMMAPVFSTVSVQKLEPLILDVGVQKVVNILEKSSADGTPVDMFKLMMHMTLDIISTIAFGGSFNLLESESVPIMGWLHSTTMLGIGRTLFGNTLAPMIFRKYQREYEMFIEHTIDMIERRRKQKDPPKDILQALIEAVDEDTGMGLSTEEIASNAFILMGVILLLTHPECMKCLVSEIDEAIPSIGEPITHAKVQNLPYLNAILQETLRLRCPAGVDLPRKVSPQGANLCNLFIPGGTEITLLYNTIMQDERNFDNPNTFAPDRWLASPEEVSETKRAFLPFSAGPRVCLGRALAWMELRVTMATLLRKFEFELVPNQDLRPVSRLALEPADGKAMVMVTKRTV</sequence>
<evidence type="ECO:0000256" key="6">
    <source>
        <dbReference type="ARBA" id="ARBA00023004"/>
    </source>
</evidence>
<evidence type="ECO:0000256" key="2">
    <source>
        <dbReference type="ARBA" id="ARBA00010617"/>
    </source>
</evidence>
<keyword evidence="3 8" id="KW-0349">Heme</keyword>
<keyword evidence="7 9" id="KW-0503">Monooxygenase</keyword>
<dbReference type="SUPFAM" id="SSF48264">
    <property type="entry name" value="Cytochrome P450"/>
    <property type="match status" value="1"/>
</dbReference>
<comment type="similarity">
    <text evidence="2 9">Belongs to the cytochrome P450 family.</text>
</comment>
<evidence type="ECO:0000256" key="5">
    <source>
        <dbReference type="ARBA" id="ARBA00023002"/>
    </source>
</evidence>
<keyword evidence="11" id="KW-1185">Reference proteome</keyword>
<proteinExistence type="inferred from homology"/>
<dbReference type="PANTHER" id="PTHR24305">
    <property type="entry name" value="CYTOCHROME P450"/>
    <property type="match status" value="1"/>
</dbReference>
<keyword evidence="6 8" id="KW-0408">Iron</keyword>
<evidence type="ECO:0000313" key="11">
    <source>
        <dbReference type="Proteomes" id="UP000271241"/>
    </source>
</evidence>
<evidence type="ECO:0000256" key="9">
    <source>
        <dbReference type="RuleBase" id="RU000461"/>
    </source>
</evidence>
<evidence type="ECO:0000256" key="4">
    <source>
        <dbReference type="ARBA" id="ARBA00022723"/>
    </source>
</evidence>
<dbReference type="InterPro" id="IPR050121">
    <property type="entry name" value="Cytochrome_P450_monoxygenase"/>
</dbReference>
<dbReference type="Proteomes" id="UP000271241">
    <property type="component" value="Unassembled WGS sequence"/>
</dbReference>
<evidence type="ECO:0000256" key="3">
    <source>
        <dbReference type="ARBA" id="ARBA00022617"/>
    </source>
</evidence>
<dbReference type="GO" id="GO:0020037">
    <property type="term" value="F:heme binding"/>
    <property type="evidence" value="ECO:0007669"/>
    <property type="project" value="InterPro"/>
</dbReference>
<reference evidence="11" key="1">
    <citation type="journal article" date="2018" name="Nat. Microbiol.">
        <title>Leveraging single-cell genomics to expand the fungal tree of life.</title>
        <authorList>
            <person name="Ahrendt S.R."/>
            <person name="Quandt C.A."/>
            <person name="Ciobanu D."/>
            <person name="Clum A."/>
            <person name="Salamov A."/>
            <person name="Andreopoulos B."/>
            <person name="Cheng J.F."/>
            <person name="Woyke T."/>
            <person name="Pelin A."/>
            <person name="Henrissat B."/>
            <person name="Reynolds N.K."/>
            <person name="Benny G.L."/>
            <person name="Smith M.E."/>
            <person name="James T.Y."/>
            <person name="Grigoriev I.V."/>
        </authorList>
    </citation>
    <scope>NUCLEOTIDE SEQUENCE [LARGE SCALE GENOMIC DNA]</scope>
    <source>
        <strain evidence="11">RSA 1356</strain>
    </source>
</reference>
<dbReference type="InterPro" id="IPR002401">
    <property type="entry name" value="Cyt_P450_E_grp-I"/>
</dbReference>
<gene>
    <name evidence="10" type="ORF">THASP1DRAFT_30221</name>
</gene>
<dbReference type="STRING" id="78915.A0A4P9XPP0"/>
<protein>
    <submittedName>
        <fullName evidence="10">Cytochrome P450</fullName>
    </submittedName>
</protein>
<dbReference type="GO" id="GO:0005506">
    <property type="term" value="F:iron ion binding"/>
    <property type="evidence" value="ECO:0007669"/>
    <property type="project" value="InterPro"/>
</dbReference>
<keyword evidence="5 9" id="KW-0560">Oxidoreductase</keyword>
<dbReference type="InterPro" id="IPR017972">
    <property type="entry name" value="Cyt_P450_CS"/>
</dbReference>